<name>T0TL82_LACLC</name>
<evidence type="ECO:0000313" key="3">
    <source>
        <dbReference type="Proteomes" id="UP000015854"/>
    </source>
</evidence>
<feature type="transmembrane region" description="Helical" evidence="1">
    <location>
        <begin position="25"/>
        <end position="52"/>
    </location>
</feature>
<sequence>MVGGFYAFTYLVRNNKKNHGLKEEIVIFDLILVGILTTPILSFAVLGVLVILKFGAYEFNLIF</sequence>
<dbReference type="InterPro" id="IPR025134">
    <property type="entry name" value="DUF4059"/>
</dbReference>
<evidence type="ECO:0000256" key="1">
    <source>
        <dbReference type="SAM" id="Phobius"/>
    </source>
</evidence>
<dbReference type="Pfam" id="PF13268">
    <property type="entry name" value="DUF4059"/>
    <property type="match status" value="1"/>
</dbReference>
<evidence type="ECO:0000313" key="2">
    <source>
        <dbReference type="EMBL" id="EQC58294.1"/>
    </source>
</evidence>
<reference evidence="2 3" key="1">
    <citation type="journal article" date="2013" name="ISME J.">
        <title>Multifactorial diversity sustains microbial community stability.</title>
        <authorList>
            <person name="Erkus O."/>
            <person name="de Jager V.C."/>
            <person name="Spus M."/>
            <person name="van Alen-Boerrigter I.J."/>
            <person name="van Rijswijck I.M."/>
            <person name="Hazelwood L."/>
            <person name="Janssen P.W."/>
            <person name="van Hijum S.A."/>
            <person name="Kleerebezem M."/>
            <person name="Smid E.J."/>
        </authorList>
    </citation>
    <scope>NUCLEOTIDE SEQUENCE [LARGE SCALE GENOMIC DNA]</scope>
    <source>
        <strain evidence="2 3">TIFN6</strain>
    </source>
</reference>
<gene>
    <name evidence="2" type="ORF">LLT6_09055</name>
</gene>
<keyword evidence="1" id="KW-1133">Transmembrane helix</keyword>
<dbReference type="EMBL" id="ATBB01000027">
    <property type="protein sequence ID" value="EQC58294.1"/>
    <property type="molecule type" value="Genomic_DNA"/>
</dbReference>
<protein>
    <recommendedName>
        <fullName evidence="4">DUF4059 family protein</fullName>
    </recommendedName>
</protein>
<proteinExistence type="predicted"/>
<dbReference type="Proteomes" id="UP000015854">
    <property type="component" value="Unassembled WGS sequence"/>
</dbReference>
<comment type="caution">
    <text evidence="2">The sequence shown here is derived from an EMBL/GenBank/DDBJ whole genome shotgun (WGS) entry which is preliminary data.</text>
</comment>
<keyword evidence="1" id="KW-0812">Transmembrane</keyword>
<evidence type="ECO:0008006" key="4">
    <source>
        <dbReference type="Google" id="ProtNLM"/>
    </source>
</evidence>
<dbReference type="PATRIC" id="fig|1234876.3.peg.159"/>
<keyword evidence="1" id="KW-0472">Membrane</keyword>
<accession>T0TL82</accession>
<organism evidence="2 3">
    <name type="scientific">Lactococcus cremoris subsp. cremoris TIFN6</name>
    <dbReference type="NCBI Taxonomy" id="1234876"/>
    <lineage>
        <taxon>Bacteria</taxon>
        <taxon>Bacillati</taxon>
        <taxon>Bacillota</taxon>
        <taxon>Bacilli</taxon>
        <taxon>Lactobacillales</taxon>
        <taxon>Streptococcaceae</taxon>
        <taxon>Lactococcus</taxon>
        <taxon>Lactococcus cremoris subsp. cremoris</taxon>
    </lineage>
</organism>
<dbReference type="AlphaFoldDB" id="T0TL82"/>